<comment type="caution">
    <text evidence="2">The sequence shown here is derived from an EMBL/GenBank/DDBJ whole genome shotgun (WGS) entry which is preliminary data.</text>
</comment>
<sequence>MKIEGSVPILIAVAIVSVAMPSLQKEVVF</sequence>
<name>A0A652YHV9_NOCGL</name>
<accession>A0A652YHV9</accession>
<keyword evidence="1" id="KW-1133">Transmembrane helix</keyword>
<keyword evidence="1" id="KW-0472">Membrane</keyword>
<evidence type="ECO:0000256" key="1">
    <source>
        <dbReference type="SAM" id="Phobius"/>
    </source>
</evidence>
<dbReference type="EMBL" id="VNIQ01000011">
    <property type="protein sequence ID" value="TYQ00819.1"/>
    <property type="molecule type" value="Genomic_DNA"/>
</dbReference>
<dbReference type="AlphaFoldDB" id="A0A652YHV9"/>
<proteinExistence type="predicted"/>
<keyword evidence="1" id="KW-0812">Transmembrane</keyword>
<evidence type="ECO:0000313" key="2">
    <source>
        <dbReference type="EMBL" id="TYQ00819.1"/>
    </source>
</evidence>
<protein>
    <submittedName>
        <fullName evidence="2">Uncharacterized protein</fullName>
    </submittedName>
</protein>
<reference evidence="2" key="1">
    <citation type="submission" date="2019-07" db="EMBL/GenBank/DDBJ databases">
        <title>Genomic Encyclopedia of Type Strains, Phase IV (KMG-IV): sequencing the most valuable type-strain genomes for metagenomic binning, comparative biology and taxonomic classification.</title>
        <authorList>
            <person name="Goeker M."/>
        </authorList>
    </citation>
    <scope>NUCLEOTIDE SEQUENCE</scope>
    <source>
        <strain evidence="2">DSM 44596</strain>
    </source>
</reference>
<organism evidence="2">
    <name type="scientific">Nocardia globerula</name>
    <dbReference type="NCBI Taxonomy" id="1818"/>
    <lineage>
        <taxon>Bacteria</taxon>
        <taxon>Bacillati</taxon>
        <taxon>Actinomycetota</taxon>
        <taxon>Actinomycetes</taxon>
        <taxon>Mycobacteriales</taxon>
        <taxon>Nocardiaceae</taxon>
        <taxon>Nocardia</taxon>
    </lineage>
</organism>
<gene>
    <name evidence="2" type="ORF">FNL38_11133</name>
</gene>
<feature type="transmembrane region" description="Helical" evidence="1">
    <location>
        <begin position="6"/>
        <end position="23"/>
    </location>
</feature>